<dbReference type="PANTHER" id="PTHR33361">
    <property type="entry name" value="GLR0591 PROTEIN"/>
    <property type="match status" value="1"/>
</dbReference>
<dbReference type="AlphaFoldDB" id="A0A3R8JSP1"/>
<dbReference type="RefSeq" id="WP_125129280.1">
    <property type="nucleotide sequence ID" value="NZ_RHJS01000002.1"/>
</dbReference>
<keyword evidence="2" id="KW-0812">Transmembrane</keyword>
<feature type="transmembrane region" description="Helical" evidence="2">
    <location>
        <begin position="27"/>
        <end position="44"/>
    </location>
</feature>
<reference evidence="3" key="1">
    <citation type="submission" date="2018-10" db="EMBL/GenBank/DDBJ databases">
        <title>Schaedlerella arabinophila gen. nov. sp. nov., isolated from the mouse intestinal tract and comparative analysis with the genome of the closely related altered Schaedler flora strain ASF502.</title>
        <authorList>
            <person name="Miyake S."/>
            <person name="Soh M."/>
            <person name="Seedorf H."/>
        </authorList>
    </citation>
    <scope>NUCLEOTIDE SEQUENCE [LARGE SCALE GENOMIC DNA]</scope>
    <source>
        <strain evidence="3">DSM 106076</strain>
    </source>
</reference>
<dbReference type="Pfam" id="PF05960">
    <property type="entry name" value="DUF885"/>
    <property type="match status" value="1"/>
</dbReference>
<organism evidence="3 4">
    <name type="scientific">Schaedlerella arabinosiphila</name>
    <dbReference type="NCBI Taxonomy" id="2044587"/>
    <lineage>
        <taxon>Bacteria</taxon>
        <taxon>Bacillati</taxon>
        <taxon>Bacillota</taxon>
        <taxon>Clostridia</taxon>
        <taxon>Lachnospirales</taxon>
        <taxon>Lachnospiraceae</taxon>
        <taxon>Schaedlerella</taxon>
    </lineage>
</organism>
<dbReference type="InterPro" id="IPR010281">
    <property type="entry name" value="DUF885"/>
</dbReference>
<evidence type="ECO:0000256" key="2">
    <source>
        <dbReference type="SAM" id="Phobius"/>
    </source>
</evidence>
<evidence type="ECO:0000313" key="3">
    <source>
        <dbReference type="EMBL" id="RRK34115.1"/>
    </source>
</evidence>
<keyword evidence="2" id="KW-1133">Transmembrane helix</keyword>
<proteinExistence type="predicted"/>
<name>A0A3R8JSP1_9FIRM</name>
<dbReference type="Proteomes" id="UP000274920">
    <property type="component" value="Unassembled WGS sequence"/>
</dbReference>
<keyword evidence="4" id="KW-1185">Reference proteome</keyword>
<gene>
    <name evidence="3" type="ORF">EBB54_24325</name>
</gene>
<feature type="region of interest" description="Disordered" evidence="1">
    <location>
        <begin position="350"/>
        <end position="417"/>
    </location>
</feature>
<feature type="compositionally biased region" description="Polar residues" evidence="1">
    <location>
        <begin position="381"/>
        <end position="414"/>
    </location>
</feature>
<protein>
    <submittedName>
        <fullName evidence="3">DUF885 domain-containing protein</fullName>
    </submittedName>
</protein>
<evidence type="ECO:0000313" key="4">
    <source>
        <dbReference type="Proteomes" id="UP000274920"/>
    </source>
</evidence>
<dbReference type="EMBL" id="RHJS01000002">
    <property type="protein sequence ID" value="RRK34115.1"/>
    <property type="molecule type" value="Genomic_DNA"/>
</dbReference>
<comment type="caution">
    <text evidence="3">The sequence shown here is derived from an EMBL/GenBank/DDBJ whole genome shotgun (WGS) entry which is preliminary data.</text>
</comment>
<accession>A0A3R8JSP1</accession>
<evidence type="ECO:0000256" key="1">
    <source>
        <dbReference type="SAM" id="MobiDB-lite"/>
    </source>
</evidence>
<keyword evidence="2" id="KW-0472">Membrane</keyword>
<dbReference type="PANTHER" id="PTHR33361:SF2">
    <property type="entry name" value="DUF885 DOMAIN-CONTAINING PROTEIN"/>
    <property type="match status" value="1"/>
</dbReference>
<sequence length="692" mass="77476">MSKFQKYIFDWAESACPVWKSTMGRKFVRLVFVFFAAFLISFFLQGCRKQTPEESNLAFEKFTNELFCQETSSNTISLHYTLRNPEDYGIQKIPITYGMYETDENMVRASVENIQRALEAFDPEELFVSNQLTYDVLDYYMERLKEDAEFTLYEEPLGLVSGIHTQLPVLLSEYQFYDREDVDIYLELMKKTPDYFQSLIEFEQAKSDAGLFMSDNAANQVIEQCRVFMNMGESNYLISTFVDRIQQLSGISEEERSTYIQRNALMLSSYVLPAYSKLSAEVQRMMGSGKNEQGLCYFPEGKEYYEQVVRMSTGSERSVADMKELTKKQIVEDLEAMERVLGITENEKIGDLPRRGNAENSGSAAQGESVDNDGSAAQGESVDNSGSASQGENTENSGNAAQGESVNNGGSASQGEHVDLREQVSQEAAALIGNPELAHEAAAMDTANPISILNGLKKEIGKAFPAAPDTTVSVKYVPEALQGNLSPAFYMIPAIDSYKENVIYVNQAHMGNPLILFTTLAHEGFPGHLYQNVYYAGTDPDPVRSMFSIGGYIEGWATYAEMCSYYLAPITKEQAVILQKNSSIILGLYTLADIGIHYEGWSRTDLLAFFSNYGIQDVNTVNRVYDLILGSPGNYAKYYIGYVEFLELKKKAAAEKGTDFSQKQFHEDVLKTGPAPFELVEKYMGKCEDGGE</sequence>